<dbReference type="Proteomes" id="UP000692954">
    <property type="component" value="Unassembled WGS sequence"/>
</dbReference>
<gene>
    <name evidence="1" type="ORF">PSON_ATCC_30995.1.T0010356</name>
</gene>
<reference evidence="1" key="1">
    <citation type="submission" date="2021-01" db="EMBL/GenBank/DDBJ databases">
        <authorList>
            <consortium name="Genoscope - CEA"/>
            <person name="William W."/>
        </authorList>
    </citation>
    <scope>NUCLEOTIDE SEQUENCE</scope>
</reference>
<protein>
    <submittedName>
        <fullName evidence="1">Uncharacterized protein</fullName>
    </submittedName>
</protein>
<proteinExistence type="predicted"/>
<evidence type="ECO:0000313" key="2">
    <source>
        <dbReference type="Proteomes" id="UP000692954"/>
    </source>
</evidence>
<dbReference type="EMBL" id="CAJJDN010000001">
    <property type="protein sequence ID" value="CAD8045929.1"/>
    <property type="molecule type" value="Genomic_DNA"/>
</dbReference>
<comment type="caution">
    <text evidence="1">The sequence shown here is derived from an EMBL/GenBank/DDBJ whole genome shotgun (WGS) entry which is preliminary data.</text>
</comment>
<name>A0A8S1JWW7_9CILI</name>
<accession>A0A8S1JWW7</accession>
<dbReference type="AlphaFoldDB" id="A0A8S1JWW7"/>
<keyword evidence="2" id="KW-1185">Reference proteome</keyword>
<sequence length="241" mass="28435">MNSSKTSRTVKAMHLFHLEQRNSNLQHYNIPTCRETIPSILKPLRLSPTKQSLPTSRFNLENNQSKLSVERKISQLRKELQIAKNIKQKQLFQSNKLINNNNFSTLEIQLDKQPKLMKYFQKKSNSKIKLFEIPITIQERQIQQSTQSTQVTKIPILKLQEKQNLTLVDGINENQVIEFLDKDFEQETENPRKSTQRIRSLRQLDSYQLNKPQFQNRINLATDLVSQYNLENQNLKVMENK</sequence>
<organism evidence="1 2">
    <name type="scientific">Paramecium sonneborni</name>
    <dbReference type="NCBI Taxonomy" id="65129"/>
    <lineage>
        <taxon>Eukaryota</taxon>
        <taxon>Sar</taxon>
        <taxon>Alveolata</taxon>
        <taxon>Ciliophora</taxon>
        <taxon>Intramacronucleata</taxon>
        <taxon>Oligohymenophorea</taxon>
        <taxon>Peniculida</taxon>
        <taxon>Parameciidae</taxon>
        <taxon>Paramecium</taxon>
    </lineage>
</organism>
<evidence type="ECO:0000313" key="1">
    <source>
        <dbReference type="EMBL" id="CAD8045929.1"/>
    </source>
</evidence>